<accession>A0A3N4KY32</accession>
<keyword evidence="3" id="KW-1185">Reference proteome</keyword>
<name>A0A3N4KY32_9PEZI</name>
<gene>
    <name evidence="2" type="ORF">P167DRAFT_431680</name>
</gene>
<organism evidence="2 3">
    <name type="scientific">Morchella conica CCBAS932</name>
    <dbReference type="NCBI Taxonomy" id="1392247"/>
    <lineage>
        <taxon>Eukaryota</taxon>
        <taxon>Fungi</taxon>
        <taxon>Dikarya</taxon>
        <taxon>Ascomycota</taxon>
        <taxon>Pezizomycotina</taxon>
        <taxon>Pezizomycetes</taxon>
        <taxon>Pezizales</taxon>
        <taxon>Morchellaceae</taxon>
        <taxon>Morchella</taxon>
    </lineage>
</organism>
<keyword evidence="1" id="KW-1133">Transmembrane helix</keyword>
<dbReference type="Proteomes" id="UP000277580">
    <property type="component" value="Unassembled WGS sequence"/>
</dbReference>
<keyword evidence="1" id="KW-0472">Membrane</keyword>
<evidence type="ECO:0000313" key="3">
    <source>
        <dbReference type="Proteomes" id="UP000277580"/>
    </source>
</evidence>
<feature type="transmembrane region" description="Helical" evidence="1">
    <location>
        <begin position="107"/>
        <end position="130"/>
    </location>
</feature>
<evidence type="ECO:0000313" key="2">
    <source>
        <dbReference type="EMBL" id="RPB15446.1"/>
    </source>
</evidence>
<dbReference type="EMBL" id="ML119113">
    <property type="protein sequence ID" value="RPB15446.1"/>
    <property type="molecule type" value="Genomic_DNA"/>
</dbReference>
<sequence>MSNRPLTIRYVSAPYHAMNKKKKFLGHRQKSSLTGIVNVFAAHPSLLGSAFDLFLHSYRTPASQLRSLSHHPAPFSPPALSSSFLSSCHFVPTRCTHSLDQSHSRSLYYYLGSSLLFLIDIIITILPAFLPSLSLISLITIINPHHYHKIHPPPIALHLLPSSSYKQDLPSS</sequence>
<protein>
    <submittedName>
        <fullName evidence="2">Uncharacterized protein</fullName>
    </submittedName>
</protein>
<dbReference type="AlphaFoldDB" id="A0A3N4KY32"/>
<proteinExistence type="predicted"/>
<keyword evidence="1" id="KW-0812">Transmembrane</keyword>
<evidence type="ECO:0000256" key="1">
    <source>
        <dbReference type="SAM" id="Phobius"/>
    </source>
</evidence>
<reference evidence="2 3" key="1">
    <citation type="journal article" date="2018" name="Nat. Ecol. Evol.">
        <title>Pezizomycetes genomes reveal the molecular basis of ectomycorrhizal truffle lifestyle.</title>
        <authorList>
            <person name="Murat C."/>
            <person name="Payen T."/>
            <person name="Noel B."/>
            <person name="Kuo A."/>
            <person name="Morin E."/>
            <person name="Chen J."/>
            <person name="Kohler A."/>
            <person name="Krizsan K."/>
            <person name="Balestrini R."/>
            <person name="Da Silva C."/>
            <person name="Montanini B."/>
            <person name="Hainaut M."/>
            <person name="Levati E."/>
            <person name="Barry K.W."/>
            <person name="Belfiori B."/>
            <person name="Cichocki N."/>
            <person name="Clum A."/>
            <person name="Dockter R.B."/>
            <person name="Fauchery L."/>
            <person name="Guy J."/>
            <person name="Iotti M."/>
            <person name="Le Tacon F."/>
            <person name="Lindquist E.A."/>
            <person name="Lipzen A."/>
            <person name="Malagnac F."/>
            <person name="Mello A."/>
            <person name="Molinier V."/>
            <person name="Miyauchi S."/>
            <person name="Poulain J."/>
            <person name="Riccioni C."/>
            <person name="Rubini A."/>
            <person name="Sitrit Y."/>
            <person name="Splivallo R."/>
            <person name="Traeger S."/>
            <person name="Wang M."/>
            <person name="Zifcakova L."/>
            <person name="Wipf D."/>
            <person name="Zambonelli A."/>
            <person name="Paolocci F."/>
            <person name="Nowrousian M."/>
            <person name="Ottonello S."/>
            <person name="Baldrian P."/>
            <person name="Spatafora J.W."/>
            <person name="Henrissat B."/>
            <person name="Nagy L.G."/>
            <person name="Aury J.M."/>
            <person name="Wincker P."/>
            <person name="Grigoriev I.V."/>
            <person name="Bonfante P."/>
            <person name="Martin F.M."/>
        </authorList>
    </citation>
    <scope>NUCLEOTIDE SEQUENCE [LARGE SCALE GENOMIC DNA]</scope>
    <source>
        <strain evidence="2 3">CCBAS932</strain>
    </source>
</reference>
<dbReference type="InParanoid" id="A0A3N4KY32"/>